<dbReference type="EMBL" id="JAAAHS010000019">
    <property type="protein sequence ID" value="NBE50731.1"/>
    <property type="molecule type" value="Genomic_DNA"/>
</dbReference>
<dbReference type="InterPro" id="IPR042099">
    <property type="entry name" value="ANL_N_sf"/>
</dbReference>
<dbReference type="InterPro" id="IPR025110">
    <property type="entry name" value="AMP-bd_C"/>
</dbReference>
<dbReference type="PANTHER" id="PTHR43767">
    <property type="entry name" value="LONG-CHAIN-FATTY-ACID--COA LIGASE"/>
    <property type="match status" value="1"/>
</dbReference>
<organism evidence="3 4">
    <name type="scientific">Streptomyces boluensis</name>
    <dbReference type="NCBI Taxonomy" id="1775135"/>
    <lineage>
        <taxon>Bacteria</taxon>
        <taxon>Bacillati</taxon>
        <taxon>Actinomycetota</taxon>
        <taxon>Actinomycetes</taxon>
        <taxon>Kitasatosporales</taxon>
        <taxon>Streptomycetaceae</taxon>
        <taxon>Streptomyces</taxon>
    </lineage>
</organism>
<dbReference type="InterPro" id="IPR020845">
    <property type="entry name" value="AMP-binding_CS"/>
</dbReference>
<dbReference type="Pfam" id="PF00501">
    <property type="entry name" value="AMP-binding"/>
    <property type="match status" value="1"/>
</dbReference>
<keyword evidence="4" id="KW-1185">Reference proteome</keyword>
<dbReference type="PANTHER" id="PTHR43767:SF10">
    <property type="entry name" value="SURFACTIN SYNTHASE SUBUNIT 1"/>
    <property type="match status" value="1"/>
</dbReference>
<feature type="domain" description="AMP-binding enzyme C-terminal" evidence="2">
    <location>
        <begin position="422"/>
        <end position="490"/>
    </location>
</feature>
<dbReference type="Proteomes" id="UP000598297">
    <property type="component" value="Unassembled WGS sequence"/>
</dbReference>
<dbReference type="InterPro" id="IPR000873">
    <property type="entry name" value="AMP-dep_synth/lig_dom"/>
</dbReference>
<dbReference type="Gene3D" id="3.40.50.12780">
    <property type="entry name" value="N-terminal domain of ligase-like"/>
    <property type="match status" value="1"/>
</dbReference>
<dbReference type="InterPro" id="IPR045851">
    <property type="entry name" value="AMP-bd_C_sf"/>
</dbReference>
<name>A0A964ULJ0_9ACTN</name>
<dbReference type="Pfam" id="PF13193">
    <property type="entry name" value="AMP-binding_C"/>
    <property type="match status" value="1"/>
</dbReference>
<sequence>MSTHTTLLHELLDRAAGQWPERPAVTSGEHTLTYRELDAASRRLAAWLHAGGLRRGDRLVICAPGHVALPALVYAASRAGVAFSLLHEQVRGIQLDHVLDDCEPALLVTDDPDAQAAAQRRGVRTATVAAVAALASASASASAAGSATAPPPGPLAVDAVCLIYTSGTTSLPKAVVTTHQQLVFSVAAIRSVLGYRPDDVVYSPLPLSFDYGLYQLFLATAAGARLWLGRPAEVGPALLGNLVRAGATVLAAVPAVADALARLLRRARADRPPLRLLTNTGAAMPGETLRALRAALPGLSVQLMFGLTECKRATIMPPDGDLTRPGSSGVALPGTEVFVVDDEGRRRPPGEIGEIVVRGPNVMSGYWRRPELTAQRFHRAEGLFPQLHTGDFGWVDEEGFLYFDGRRDDIYKENGFRVSATEVEAAARRVPGVGAAAVLAPQQDAPARLFVTGEVSPAEVLTGLREQIEEFKIPRRCVVVDALPLTGNGKVDRKALAATAQEADRVRVR</sequence>
<dbReference type="RefSeq" id="WP_161694050.1">
    <property type="nucleotide sequence ID" value="NZ_JAAAHS010000019.1"/>
</dbReference>
<accession>A0A964ULJ0</accession>
<dbReference type="Gene3D" id="3.30.300.30">
    <property type="match status" value="1"/>
</dbReference>
<dbReference type="SUPFAM" id="SSF56801">
    <property type="entry name" value="Acetyl-CoA synthetase-like"/>
    <property type="match status" value="1"/>
</dbReference>
<comment type="caution">
    <text evidence="3">The sequence shown here is derived from an EMBL/GenBank/DDBJ whole genome shotgun (WGS) entry which is preliminary data.</text>
</comment>
<gene>
    <name evidence="3" type="ORF">GUY60_04660</name>
</gene>
<protein>
    <submittedName>
        <fullName evidence="3">AMP-binding protein</fullName>
    </submittedName>
</protein>
<dbReference type="AlphaFoldDB" id="A0A964ULJ0"/>
<evidence type="ECO:0000259" key="1">
    <source>
        <dbReference type="Pfam" id="PF00501"/>
    </source>
</evidence>
<proteinExistence type="predicted"/>
<evidence type="ECO:0000313" key="4">
    <source>
        <dbReference type="Proteomes" id="UP000598297"/>
    </source>
</evidence>
<evidence type="ECO:0000259" key="2">
    <source>
        <dbReference type="Pfam" id="PF13193"/>
    </source>
</evidence>
<dbReference type="GO" id="GO:0016877">
    <property type="term" value="F:ligase activity, forming carbon-sulfur bonds"/>
    <property type="evidence" value="ECO:0007669"/>
    <property type="project" value="UniProtKB-ARBA"/>
</dbReference>
<dbReference type="OrthoDB" id="2472181at2"/>
<dbReference type="InterPro" id="IPR050237">
    <property type="entry name" value="ATP-dep_AMP-bd_enzyme"/>
</dbReference>
<evidence type="ECO:0000313" key="3">
    <source>
        <dbReference type="EMBL" id="NBE50731.1"/>
    </source>
</evidence>
<dbReference type="PROSITE" id="PS00455">
    <property type="entry name" value="AMP_BINDING"/>
    <property type="match status" value="1"/>
</dbReference>
<reference evidence="3" key="1">
    <citation type="submission" date="2020-01" db="EMBL/GenBank/DDBJ databases">
        <title>Whole-genome analyses of novel actinobacteria.</title>
        <authorList>
            <person name="Sahin N."/>
        </authorList>
    </citation>
    <scope>NUCLEOTIDE SEQUENCE</scope>
    <source>
        <strain evidence="3">YC537</strain>
    </source>
</reference>
<feature type="domain" description="AMP-dependent synthetase/ligase" evidence="1">
    <location>
        <begin position="12"/>
        <end position="367"/>
    </location>
</feature>